<feature type="transmembrane region" description="Helical" evidence="2">
    <location>
        <begin position="221"/>
        <end position="243"/>
    </location>
</feature>
<reference evidence="4 5" key="1">
    <citation type="submission" date="2020-08" db="EMBL/GenBank/DDBJ databases">
        <title>A Genomic Blueprint of the Chicken Gut Microbiome.</title>
        <authorList>
            <person name="Gilroy R."/>
            <person name="Ravi A."/>
            <person name="Getino M."/>
            <person name="Pursley I."/>
            <person name="Horton D.L."/>
            <person name="Alikhan N.-F."/>
            <person name="Baker D."/>
            <person name="Gharbi K."/>
            <person name="Hall N."/>
            <person name="Watson M."/>
            <person name="Adriaenssens E.M."/>
            <person name="Foster-Nyarko E."/>
            <person name="Jarju S."/>
            <person name="Secka A."/>
            <person name="Antonio M."/>
            <person name="Oren A."/>
            <person name="Chaudhuri R."/>
            <person name="La Ragione R.M."/>
            <person name="Hildebrand F."/>
            <person name="Pallen M.J."/>
        </authorList>
    </citation>
    <scope>NUCLEOTIDE SEQUENCE [LARGE SCALE GENOMIC DNA]</scope>
    <source>
        <strain evidence="4 5">Sa1CUA4</strain>
    </source>
</reference>
<name>A0ABR8X1G4_9MICO</name>
<gene>
    <name evidence="4" type="ORF">H9622_06170</name>
</gene>
<feature type="compositionally biased region" description="Pro residues" evidence="1">
    <location>
        <begin position="578"/>
        <end position="594"/>
    </location>
</feature>
<dbReference type="EMBL" id="JACSPM010000001">
    <property type="protein sequence ID" value="MBD8023179.1"/>
    <property type="molecule type" value="Genomic_DNA"/>
</dbReference>
<dbReference type="InterPro" id="IPR052901">
    <property type="entry name" value="Bact_TGase-like"/>
</dbReference>
<feature type="transmembrane region" description="Helical" evidence="2">
    <location>
        <begin position="608"/>
        <end position="638"/>
    </location>
</feature>
<feature type="compositionally biased region" description="Basic and acidic residues" evidence="1">
    <location>
        <begin position="775"/>
        <end position="786"/>
    </location>
</feature>
<dbReference type="PANTHER" id="PTHR42736">
    <property type="entry name" value="PROTEIN-GLUTAMINE GAMMA-GLUTAMYLTRANSFERASE"/>
    <property type="match status" value="1"/>
</dbReference>
<dbReference type="Pfam" id="PF11992">
    <property type="entry name" value="TgpA_N"/>
    <property type="match status" value="1"/>
</dbReference>
<protein>
    <submittedName>
        <fullName evidence="4">Transglutaminase domain-containing protein</fullName>
    </submittedName>
</protein>
<dbReference type="RefSeq" id="WP_191765227.1">
    <property type="nucleotide sequence ID" value="NZ_JACSPM010000001.1"/>
</dbReference>
<dbReference type="SUPFAM" id="SSF54001">
    <property type="entry name" value="Cysteine proteinases"/>
    <property type="match status" value="1"/>
</dbReference>
<dbReference type="InterPro" id="IPR038765">
    <property type="entry name" value="Papain-like_cys_pep_sf"/>
</dbReference>
<comment type="caution">
    <text evidence="4">The sequence shown here is derived from an EMBL/GenBank/DDBJ whole genome shotgun (WGS) entry which is preliminary data.</text>
</comment>
<dbReference type="InterPro" id="IPR021878">
    <property type="entry name" value="TgpA_N"/>
</dbReference>
<feature type="transmembrane region" description="Helical" evidence="2">
    <location>
        <begin position="174"/>
        <end position="193"/>
    </location>
</feature>
<feature type="transmembrane region" description="Helical" evidence="2">
    <location>
        <begin position="127"/>
        <end position="145"/>
    </location>
</feature>
<feature type="transmembrane region" description="Helical" evidence="2">
    <location>
        <begin position="72"/>
        <end position="93"/>
    </location>
</feature>
<evidence type="ECO:0000313" key="4">
    <source>
        <dbReference type="EMBL" id="MBD8023179.1"/>
    </source>
</evidence>
<feature type="compositionally biased region" description="Basic residues" evidence="1">
    <location>
        <begin position="765"/>
        <end position="774"/>
    </location>
</feature>
<evidence type="ECO:0000259" key="3">
    <source>
        <dbReference type="SMART" id="SM00460"/>
    </source>
</evidence>
<sequence>MSARAEVSVRRWVLDLSAVAALLAVPIAGFWPTFGGPAYLPAAIGGALLGMGLAALCAWLRWGILPLAGLTVVAYFLFGGALALPHTAALGVIPTIDTLGRLALGVVTSWKQLLTTVAPVAASDGHLIVPFLLSLVAAVLTASLALRLRTPAWALIPAAALLVAQIALGTPQPAVPVVQGVVFALVAAIWLALRQSWEHGTGAVPLGDGAAPVRGVATRRLILGGAVVAVAALVGVATSAFAAPQSPRYVLRDVVIPPFDVHAYPSPLQSFRAYVRDFPDEPLFSVTGMPDEARVRLATVDAYDGTVYNVSDDGAGTSSAFSPVRGNMSAQAEGTPATVHVEIGALEGVWMPEVGAVRSIAFDGDRAEDLRRTAYYNEGTSTAVVTRELSEGDAYTLEAVVPSTPSDDALEGDDFAPVALPDQEGVPQAFVEIASEAVAEATTPIEQVRALQTMLAEGGFFSHGLEGEVLSRAGHGAERISTLLGSDQMVGDDEQYATAMALLAREIGIPARVVMGFYPEEDAAGEPVFTATGDTLHAWVEVAFEEHGWVTFDPTPPEDQVPNDQTTKPRADPKPQVLQPPPPPQEPVDLPPTVPDDRESEDESTFDAALLALIVVIGIGVLSVLALLAAPFIVIGALKAVRRRRRREAERAADRISGGWDELVDHAKDYGTPVTPGATRAEDAGVVEAAFTEPRVITLAQRADLEVFGPSEPTPDDVAEFWRQVDEIVGGMGAGRSVWNRLGARLSLRSLLAGTRFALPDRRPRAPRPPHARRGGRETSSERAPEPDAPQENA</sequence>
<accession>A0ABR8X1G4</accession>
<feature type="transmembrane region" description="Helical" evidence="2">
    <location>
        <begin position="12"/>
        <end position="32"/>
    </location>
</feature>
<dbReference type="Proteomes" id="UP000602532">
    <property type="component" value="Unassembled WGS sequence"/>
</dbReference>
<keyword evidence="2" id="KW-0812">Transmembrane</keyword>
<dbReference type="InterPro" id="IPR002931">
    <property type="entry name" value="Transglutaminase-like"/>
</dbReference>
<feature type="region of interest" description="Disordered" evidence="1">
    <location>
        <begin position="758"/>
        <end position="794"/>
    </location>
</feature>
<keyword evidence="2" id="KW-1133">Transmembrane helix</keyword>
<dbReference type="Gene3D" id="3.10.620.30">
    <property type="match status" value="1"/>
</dbReference>
<evidence type="ECO:0000256" key="1">
    <source>
        <dbReference type="SAM" id="MobiDB-lite"/>
    </source>
</evidence>
<dbReference type="Pfam" id="PF01841">
    <property type="entry name" value="Transglut_core"/>
    <property type="match status" value="1"/>
</dbReference>
<organism evidence="4 5">
    <name type="scientific">Microbacterium gallinarum</name>
    <dbReference type="NCBI Taxonomy" id="2762209"/>
    <lineage>
        <taxon>Bacteria</taxon>
        <taxon>Bacillati</taxon>
        <taxon>Actinomycetota</taxon>
        <taxon>Actinomycetes</taxon>
        <taxon>Micrococcales</taxon>
        <taxon>Microbacteriaceae</taxon>
        <taxon>Microbacterium</taxon>
    </lineage>
</organism>
<evidence type="ECO:0000313" key="5">
    <source>
        <dbReference type="Proteomes" id="UP000602532"/>
    </source>
</evidence>
<feature type="transmembrane region" description="Helical" evidence="2">
    <location>
        <begin position="152"/>
        <end position="168"/>
    </location>
</feature>
<feature type="domain" description="Transglutaminase-like" evidence="3">
    <location>
        <begin position="485"/>
        <end position="556"/>
    </location>
</feature>
<feature type="region of interest" description="Disordered" evidence="1">
    <location>
        <begin position="551"/>
        <end position="602"/>
    </location>
</feature>
<feature type="transmembrane region" description="Helical" evidence="2">
    <location>
        <begin position="38"/>
        <end position="60"/>
    </location>
</feature>
<dbReference type="SMART" id="SM00460">
    <property type="entry name" value="TGc"/>
    <property type="match status" value="1"/>
</dbReference>
<proteinExistence type="predicted"/>
<keyword evidence="5" id="KW-1185">Reference proteome</keyword>
<keyword evidence="2" id="KW-0472">Membrane</keyword>
<dbReference type="PANTHER" id="PTHR42736:SF1">
    <property type="entry name" value="PROTEIN-GLUTAMINE GAMMA-GLUTAMYLTRANSFERASE"/>
    <property type="match status" value="1"/>
</dbReference>
<evidence type="ECO:0000256" key="2">
    <source>
        <dbReference type="SAM" id="Phobius"/>
    </source>
</evidence>